<dbReference type="GO" id="GO:0003677">
    <property type="term" value="F:DNA binding"/>
    <property type="evidence" value="ECO:0007669"/>
    <property type="project" value="UniProtKB-KW"/>
</dbReference>
<feature type="domain" description="ParB-like N-terminal" evidence="5">
    <location>
        <begin position="8"/>
        <end position="97"/>
    </location>
</feature>
<dbReference type="AlphaFoldDB" id="A0A7Y9T2W1"/>
<reference evidence="6 7" key="1">
    <citation type="submission" date="2020-07" db="EMBL/GenBank/DDBJ databases">
        <title>Genomic Encyclopedia of Type Strains, Phase IV (KMG-V): Genome sequencing to study the core and pangenomes of soil and plant-associated prokaryotes.</title>
        <authorList>
            <person name="Whitman W."/>
        </authorList>
    </citation>
    <scope>NUCLEOTIDE SEQUENCE [LARGE SCALE GENOMIC DNA]</scope>
    <source>
        <strain evidence="6 7">M8UP30</strain>
    </source>
</reference>
<dbReference type="Pfam" id="PF02195">
    <property type="entry name" value="ParB_N"/>
    <property type="match status" value="1"/>
</dbReference>
<dbReference type="Pfam" id="PF17762">
    <property type="entry name" value="HTH_ParB"/>
    <property type="match status" value="1"/>
</dbReference>
<gene>
    <name evidence="6" type="ORF">HDF12_002021</name>
</gene>
<evidence type="ECO:0000313" key="6">
    <source>
        <dbReference type="EMBL" id="NYF51656.1"/>
    </source>
</evidence>
<dbReference type="NCBIfam" id="TIGR00180">
    <property type="entry name" value="parB_part"/>
    <property type="match status" value="1"/>
</dbReference>
<comment type="caution">
    <text evidence="6">The sequence shown here is derived from an EMBL/GenBank/DDBJ whole genome shotgun (WGS) entry which is preliminary data.</text>
</comment>
<dbReference type="InterPro" id="IPR041468">
    <property type="entry name" value="HTH_ParB/Spo0J"/>
</dbReference>
<feature type="region of interest" description="Disordered" evidence="4">
    <location>
        <begin position="242"/>
        <end position="295"/>
    </location>
</feature>
<sequence length="295" mass="32543">MQDSSAFQFIAIDQIHESTTNPRLTFEQSKLEELAESIRQHGLIQPVTVRPAAKGFEIVAGARRFRASQLAELFSIPARIVELDDAAAMEWQLVENSQRVDVHPYEEAQGFQRLLDMPGYDVAALVLKSGKSASHIYARLSLLQLIPAVAQAFVEERITASHANLIARLPQEHQAAAFEQCWRKDWNDKEPHLLPASHFAGNDENGQQTDEEIVLAALDNTAEDKLTGFALRLALTDHVGIPRENEPDPLSEAEAAFAPPQPKSSKPKNSSKSKETPTLTKAAPKKSATKKQKAA</sequence>
<protein>
    <submittedName>
        <fullName evidence="6">ParB/RepB/Spo0J family partition protein</fullName>
    </submittedName>
</protein>
<dbReference type="Proteomes" id="UP000534186">
    <property type="component" value="Unassembled WGS sequence"/>
</dbReference>
<evidence type="ECO:0000259" key="5">
    <source>
        <dbReference type="SMART" id="SM00470"/>
    </source>
</evidence>
<dbReference type="GO" id="GO:0045881">
    <property type="term" value="P:positive regulation of sporulation resulting in formation of a cellular spore"/>
    <property type="evidence" value="ECO:0007669"/>
    <property type="project" value="TreeGrafter"/>
</dbReference>
<organism evidence="6 7">
    <name type="scientific">Tunturiibacter lichenicola</name>
    <dbReference type="NCBI Taxonomy" id="2051959"/>
    <lineage>
        <taxon>Bacteria</taxon>
        <taxon>Pseudomonadati</taxon>
        <taxon>Acidobacteriota</taxon>
        <taxon>Terriglobia</taxon>
        <taxon>Terriglobales</taxon>
        <taxon>Acidobacteriaceae</taxon>
        <taxon>Tunturiibacter</taxon>
    </lineage>
</organism>
<dbReference type="FunFam" id="3.90.1530.30:FF:000001">
    <property type="entry name" value="Chromosome partitioning protein ParB"/>
    <property type="match status" value="1"/>
</dbReference>
<dbReference type="PANTHER" id="PTHR33375">
    <property type="entry name" value="CHROMOSOME-PARTITIONING PROTEIN PARB-RELATED"/>
    <property type="match status" value="1"/>
</dbReference>
<dbReference type="InterPro" id="IPR003115">
    <property type="entry name" value="ParB_N"/>
</dbReference>
<evidence type="ECO:0000256" key="3">
    <source>
        <dbReference type="ARBA" id="ARBA00023125"/>
    </source>
</evidence>
<comment type="similarity">
    <text evidence="1">Belongs to the ParB family.</text>
</comment>
<feature type="compositionally biased region" description="Low complexity" evidence="4">
    <location>
        <begin position="272"/>
        <end position="282"/>
    </location>
</feature>
<dbReference type="GO" id="GO:0005694">
    <property type="term" value="C:chromosome"/>
    <property type="evidence" value="ECO:0007669"/>
    <property type="project" value="TreeGrafter"/>
</dbReference>
<dbReference type="SUPFAM" id="SSF109709">
    <property type="entry name" value="KorB DNA-binding domain-like"/>
    <property type="match status" value="1"/>
</dbReference>
<dbReference type="PANTHER" id="PTHR33375:SF1">
    <property type="entry name" value="CHROMOSOME-PARTITIONING PROTEIN PARB-RELATED"/>
    <property type="match status" value="1"/>
</dbReference>
<evidence type="ECO:0000256" key="1">
    <source>
        <dbReference type="ARBA" id="ARBA00006295"/>
    </source>
</evidence>
<dbReference type="EMBL" id="JACCCV010000001">
    <property type="protein sequence ID" value="NYF51656.1"/>
    <property type="molecule type" value="Genomic_DNA"/>
</dbReference>
<dbReference type="InterPro" id="IPR036086">
    <property type="entry name" value="ParB/Sulfiredoxin_sf"/>
</dbReference>
<evidence type="ECO:0000256" key="4">
    <source>
        <dbReference type="SAM" id="MobiDB-lite"/>
    </source>
</evidence>
<dbReference type="Gene3D" id="3.90.1530.30">
    <property type="match status" value="1"/>
</dbReference>
<dbReference type="InterPro" id="IPR050336">
    <property type="entry name" value="Chromosome_partition/occlusion"/>
</dbReference>
<dbReference type="GO" id="GO:0007059">
    <property type="term" value="P:chromosome segregation"/>
    <property type="evidence" value="ECO:0007669"/>
    <property type="project" value="UniProtKB-KW"/>
</dbReference>
<evidence type="ECO:0000256" key="2">
    <source>
        <dbReference type="ARBA" id="ARBA00022829"/>
    </source>
</evidence>
<proteinExistence type="inferred from homology"/>
<evidence type="ECO:0000313" key="7">
    <source>
        <dbReference type="Proteomes" id="UP000534186"/>
    </source>
</evidence>
<dbReference type="InterPro" id="IPR004437">
    <property type="entry name" value="ParB/RepB/Spo0J"/>
</dbReference>
<dbReference type="CDD" id="cd16393">
    <property type="entry name" value="SPO0J_N"/>
    <property type="match status" value="1"/>
</dbReference>
<keyword evidence="3" id="KW-0238">DNA-binding</keyword>
<accession>A0A7Y9T2W1</accession>
<feature type="compositionally biased region" description="Basic residues" evidence="4">
    <location>
        <begin position="283"/>
        <end position="295"/>
    </location>
</feature>
<keyword evidence="2" id="KW-0159">Chromosome partition</keyword>
<dbReference type="SMART" id="SM00470">
    <property type="entry name" value="ParB"/>
    <property type="match status" value="1"/>
</dbReference>
<dbReference type="SUPFAM" id="SSF110849">
    <property type="entry name" value="ParB/Sulfiredoxin"/>
    <property type="match status" value="1"/>
</dbReference>
<dbReference type="Gene3D" id="1.10.10.2830">
    <property type="match status" value="1"/>
</dbReference>
<name>A0A7Y9T2W1_9BACT</name>